<keyword evidence="4 6" id="KW-0456">Lyase</keyword>
<dbReference type="Pfam" id="PF01081">
    <property type="entry name" value="Aldolase"/>
    <property type="match status" value="1"/>
</dbReference>
<dbReference type="RefSeq" id="WP_307404922.1">
    <property type="nucleotide sequence ID" value="NZ_JAUSUR010000001.1"/>
</dbReference>
<name>A0ABU0DYM3_9FIRM</name>
<dbReference type="CDD" id="cd00452">
    <property type="entry name" value="KDPG_aldolase"/>
    <property type="match status" value="1"/>
</dbReference>
<evidence type="ECO:0000256" key="4">
    <source>
        <dbReference type="ARBA" id="ARBA00023239"/>
    </source>
</evidence>
<proteinExistence type="inferred from homology"/>
<reference evidence="6 7" key="1">
    <citation type="submission" date="2023-07" db="EMBL/GenBank/DDBJ databases">
        <title>Genomic Encyclopedia of Type Strains, Phase IV (KMG-IV): sequencing the most valuable type-strain genomes for metagenomic binning, comparative biology and taxonomic classification.</title>
        <authorList>
            <person name="Goeker M."/>
        </authorList>
    </citation>
    <scope>NUCLEOTIDE SEQUENCE [LARGE SCALE GENOMIC DNA]</scope>
    <source>
        <strain evidence="6 7">DSM 16784</strain>
    </source>
</reference>
<accession>A0ABU0DYM3</accession>
<organism evidence="6 7">
    <name type="scientific">Breznakia pachnodae</name>
    <dbReference type="NCBI Taxonomy" id="265178"/>
    <lineage>
        <taxon>Bacteria</taxon>
        <taxon>Bacillati</taxon>
        <taxon>Bacillota</taxon>
        <taxon>Erysipelotrichia</taxon>
        <taxon>Erysipelotrichales</taxon>
        <taxon>Erysipelotrichaceae</taxon>
        <taxon>Breznakia</taxon>
    </lineage>
</organism>
<dbReference type="InterPro" id="IPR013785">
    <property type="entry name" value="Aldolase_TIM"/>
</dbReference>
<evidence type="ECO:0000256" key="2">
    <source>
        <dbReference type="ARBA" id="ARBA00006906"/>
    </source>
</evidence>
<dbReference type="SUPFAM" id="SSF51569">
    <property type="entry name" value="Aldolase"/>
    <property type="match status" value="1"/>
</dbReference>
<keyword evidence="5" id="KW-0119">Carbohydrate metabolism</keyword>
<evidence type="ECO:0000256" key="3">
    <source>
        <dbReference type="ARBA" id="ARBA00011233"/>
    </source>
</evidence>
<sequence>MFKADTIKRIKDTGIMAIVRVETIEEGIKIAQACLDGGVDVIEISYTNSNAGDVIKALKDKFKDQLLVGAGTVLDATTARLSIMDGAEFIIAPTFSKEVSDMANLYQVAYAPGCTTYTEMMEALKAGASYIKAFPISNYYGPNLAKVFKVPFPDMPILASGGATLDNLHEWVENGIDCVGLGGLLTKGSSEEITENAKKLRQILVDTRNKGA</sequence>
<dbReference type="Gene3D" id="3.20.20.70">
    <property type="entry name" value="Aldolase class I"/>
    <property type="match status" value="1"/>
</dbReference>
<gene>
    <name evidence="6" type="ORF">J2S15_000371</name>
</gene>
<comment type="subunit">
    <text evidence="3">Homotrimer.</text>
</comment>
<protein>
    <submittedName>
        <fullName evidence="6">2-dehydro-3-deoxyphosphogluconate aldolase/(4S)-4-hydroxy-2-oxoglutarate aldolase</fullName>
        <ecNumber evidence="6">4.1.2.14</ecNumber>
        <ecNumber evidence="6">4.1.3.42</ecNumber>
    </submittedName>
</protein>
<evidence type="ECO:0000313" key="7">
    <source>
        <dbReference type="Proteomes" id="UP001230220"/>
    </source>
</evidence>
<keyword evidence="7" id="KW-1185">Reference proteome</keyword>
<dbReference type="Proteomes" id="UP001230220">
    <property type="component" value="Unassembled WGS sequence"/>
</dbReference>
<evidence type="ECO:0000256" key="1">
    <source>
        <dbReference type="ARBA" id="ARBA00004761"/>
    </source>
</evidence>
<comment type="caution">
    <text evidence="6">The sequence shown here is derived from an EMBL/GenBank/DDBJ whole genome shotgun (WGS) entry which is preliminary data.</text>
</comment>
<dbReference type="InterPro" id="IPR000887">
    <property type="entry name" value="Aldlse_KDPG_KHG"/>
</dbReference>
<dbReference type="EMBL" id="JAUSUR010000001">
    <property type="protein sequence ID" value="MDQ0359640.1"/>
    <property type="molecule type" value="Genomic_DNA"/>
</dbReference>
<dbReference type="PANTHER" id="PTHR30246:SF1">
    <property type="entry name" value="2-DEHYDRO-3-DEOXY-6-PHOSPHOGALACTONATE ALDOLASE-RELATED"/>
    <property type="match status" value="1"/>
</dbReference>
<dbReference type="GO" id="GO:0106009">
    <property type="term" value="F:(4S)-4-hydroxy-2-oxoglutarate aldolase activity"/>
    <property type="evidence" value="ECO:0007669"/>
    <property type="project" value="UniProtKB-EC"/>
</dbReference>
<dbReference type="EC" id="4.1.3.42" evidence="6"/>
<evidence type="ECO:0000313" key="6">
    <source>
        <dbReference type="EMBL" id="MDQ0359640.1"/>
    </source>
</evidence>
<comment type="similarity">
    <text evidence="2">Belongs to the KHG/KDPG aldolase family.</text>
</comment>
<dbReference type="GO" id="GO:0008675">
    <property type="term" value="F:2-dehydro-3-deoxy-phosphogluconate aldolase activity"/>
    <property type="evidence" value="ECO:0007669"/>
    <property type="project" value="UniProtKB-EC"/>
</dbReference>
<comment type="pathway">
    <text evidence="1">Carbohydrate acid metabolism.</text>
</comment>
<evidence type="ECO:0000256" key="5">
    <source>
        <dbReference type="ARBA" id="ARBA00023277"/>
    </source>
</evidence>
<dbReference type="EC" id="4.1.2.14" evidence="6"/>
<dbReference type="PANTHER" id="PTHR30246">
    <property type="entry name" value="2-KETO-3-DEOXY-6-PHOSPHOGLUCONATE ALDOLASE"/>
    <property type="match status" value="1"/>
</dbReference>